<protein>
    <submittedName>
        <fullName evidence="2">Glycosyltransferase family 25 protein</fullName>
    </submittedName>
</protein>
<organism evidence="2 3">
    <name type="scientific">Moraxella oculi</name>
    <dbReference type="NCBI Taxonomy" id="2940516"/>
    <lineage>
        <taxon>Bacteria</taxon>
        <taxon>Pseudomonadati</taxon>
        <taxon>Pseudomonadota</taxon>
        <taxon>Gammaproteobacteria</taxon>
        <taxon>Moraxellales</taxon>
        <taxon>Moraxellaceae</taxon>
        <taxon>Moraxella</taxon>
    </lineage>
</organism>
<evidence type="ECO:0000313" key="2">
    <source>
        <dbReference type="EMBL" id="MFL1731611.1"/>
    </source>
</evidence>
<evidence type="ECO:0000259" key="1">
    <source>
        <dbReference type="Pfam" id="PF01755"/>
    </source>
</evidence>
<keyword evidence="3" id="KW-1185">Reference proteome</keyword>
<dbReference type="Proteomes" id="UP001624684">
    <property type="component" value="Unassembled WGS sequence"/>
</dbReference>
<feature type="domain" description="Glycosyl transferase family 25" evidence="1">
    <location>
        <begin position="2"/>
        <end position="169"/>
    </location>
</feature>
<dbReference type="CDD" id="cd06532">
    <property type="entry name" value="Glyco_transf_25"/>
    <property type="match status" value="1"/>
</dbReference>
<proteinExistence type="predicted"/>
<dbReference type="Pfam" id="PF01755">
    <property type="entry name" value="Glyco_transf_25"/>
    <property type="match status" value="1"/>
</dbReference>
<reference evidence="2 3" key="1">
    <citation type="submission" date="2024-11" db="EMBL/GenBank/DDBJ databases">
        <title>First Report of Moraxella oculi in Brazil in an Infectious Bovine Keratoconjunctivitis Outbreak.</title>
        <authorList>
            <person name="Carvalho C.V."/>
            <person name="Domingues R."/>
            <person name="Coutinho C."/>
            <person name="Honorio N.T.B.S."/>
            <person name="Faza D.R.L.R."/>
            <person name="Carvalho W.A."/>
            <person name="Machado A.B.F."/>
            <person name="Martins M.F."/>
            <person name="Gaspar E.B."/>
        </authorList>
    </citation>
    <scope>NUCLEOTIDE SEQUENCE [LARGE SCALE GENOMIC DNA]</scope>
    <source>
        <strain evidence="2 3">2117LE</strain>
    </source>
</reference>
<evidence type="ECO:0000313" key="3">
    <source>
        <dbReference type="Proteomes" id="UP001624684"/>
    </source>
</evidence>
<dbReference type="RefSeq" id="WP_407068464.1">
    <property type="nucleotide sequence ID" value="NZ_JBJJXE010000001.1"/>
</dbReference>
<dbReference type="EMBL" id="JBJJXE010000001">
    <property type="protein sequence ID" value="MFL1731611.1"/>
    <property type="molecule type" value="Genomic_DNA"/>
</dbReference>
<dbReference type="InterPro" id="IPR002654">
    <property type="entry name" value="Glyco_trans_25"/>
</dbReference>
<sequence length="276" mass="31362">MNIYIINLEQSTDRLALQKRQFAKLGLKFERLAAVSVEDVSADFYQRHIRHGQRLMKQTEMACFLSHKKAWEKVVMTNQAAVILEDDAVLVHDFAKLLSQIEGCQLAGNIDLINLEVQPRNKIVSKTPFQALLNDEYHLYHLYLEKSGTGGYLIYPNGAKKLLQKAEKTLGLADAFIYGHTGLKVAQIEPAALLQEVICPDYGIPVEMPPKSLIGAIQNTVAISPNFWHRCLFKKNRIIEQLKLGLRTIKAVRMGVKRQINVNHDKFLSKKARRES</sequence>
<gene>
    <name evidence="2" type="ORF">ACJHVH_01150</name>
</gene>
<comment type="caution">
    <text evidence="2">The sequence shown here is derived from an EMBL/GenBank/DDBJ whole genome shotgun (WGS) entry which is preliminary data.</text>
</comment>
<accession>A0ABW8U3Q7</accession>
<name>A0ABW8U3Q7_9GAMM</name>